<dbReference type="Proteomes" id="UP001162992">
    <property type="component" value="Chromosome 14"/>
</dbReference>
<evidence type="ECO:0000313" key="1">
    <source>
        <dbReference type="EMBL" id="KAJ7530526.1"/>
    </source>
</evidence>
<evidence type="ECO:0000313" key="2">
    <source>
        <dbReference type="Proteomes" id="UP001162992"/>
    </source>
</evidence>
<protein>
    <submittedName>
        <fullName evidence="1">Uncharacterized protein</fullName>
    </submittedName>
</protein>
<gene>
    <name evidence="1" type="ORF">O6H91_14G007200</name>
</gene>
<accession>A0ACC2BL84</accession>
<proteinExistence type="predicted"/>
<comment type="caution">
    <text evidence="1">The sequence shown here is derived from an EMBL/GenBank/DDBJ whole genome shotgun (WGS) entry which is preliminary data.</text>
</comment>
<sequence length="806" mass="90006">MHSTFARRSMDRSSVAAAEGRILQCRIWWPQHLCCHKFGRIALFGWENRHGSCIDFVVASALPMAGSMPSTCRFNPLKGLLQLAMEVLPGNLGRFRILGECSSLESTSTKNVIDKLLVTHSMNTCLSEKQNADPRGARKSLLGLHDKSGSRSSLCTKTCKDNSGRKLAMEMDPAFGMHFKNDGGNDCPCSDMVADIQSYASAASTWLQLSASSTDCKIRHGRCVPKLHRLQMRHTYDLAKSHVVVYEQPCFGSHDFCLENQRFSCSWHGQSFICKKPQWMIDLDQHQYCSDMEKVILQLNCAATAQNRMNGFVLPNSASCKHHLFSSILSKHLLCLVAVAVALGATVLSVFAELVLYMLEKSIVSLPGAHTVVNASQVCRTLHYRCKELLAWPLVLSWGGKGPPHPNVSLAHRMSLRKHLIWSAIVFDMIFGIISGGLLLVYRGWIMQLLYFVSQFVTNDILRTGCIWLMGVPAGFKLNNELAGMFGTAALNVIQMWSTLWCFCKPVLGQCIEVLAVTAMVLGVTVSAAIVVDILSLATIHISVLYQATAFIYSIQLRTLAALWRLFRGRKYNPLRTRIDSYDYTVEQLVVASLMFTPLLLLLPTTSVFYTFFTIIFASLSLFRYFLQMLMVVVGSFPYIEVGMWFFKPQRFSCGIWFQTPLWRDVKPCNSPGSYFGNHDEIETSAFKNSQASFSSSSGVNANRNSNESTAAKDLSMHSWLQSQQSHLVSLLGSNTASLGIILHPVADQLWNEISQLSAIDLLYKMVSGGRLPHNFSQQTRGQLPQSALELKTFFRLCYDSMVPPT</sequence>
<dbReference type="EMBL" id="CM055105">
    <property type="protein sequence ID" value="KAJ7530526.1"/>
    <property type="molecule type" value="Genomic_DNA"/>
</dbReference>
<name>A0ACC2BL84_DIPCM</name>
<keyword evidence="2" id="KW-1185">Reference proteome</keyword>
<reference evidence="2" key="1">
    <citation type="journal article" date="2024" name="Proc. Natl. Acad. Sci. U.S.A.">
        <title>Extraordinary preservation of gene collinearity over three hundred million years revealed in homosporous lycophytes.</title>
        <authorList>
            <person name="Li C."/>
            <person name="Wickell D."/>
            <person name="Kuo L.Y."/>
            <person name="Chen X."/>
            <person name="Nie B."/>
            <person name="Liao X."/>
            <person name="Peng D."/>
            <person name="Ji J."/>
            <person name="Jenkins J."/>
            <person name="Williams M."/>
            <person name="Shu S."/>
            <person name="Plott C."/>
            <person name="Barry K."/>
            <person name="Rajasekar S."/>
            <person name="Grimwood J."/>
            <person name="Han X."/>
            <person name="Sun S."/>
            <person name="Hou Z."/>
            <person name="He W."/>
            <person name="Dai G."/>
            <person name="Sun C."/>
            <person name="Schmutz J."/>
            <person name="Leebens-Mack J.H."/>
            <person name="Li F.W."/>
            <person name="Wang L."/>
        </authorList>
    </citation>
    <scope>NUCLEOTIDE SEQUENCE [LARGE SCALE GENOMIC DNA]</scope>
    <source>
        <strain evidence="2">cv. PW_Plant_1</strain>
    </source>
</reference>
<organism evidence="1 2">
    <name type="scientific">Diphasiastrum complanatum</name>
    <name type="common">Issler's clubmoss</name>
    <name type="synonym">Lycopodium complanatum</name>
    <dbReference type="NCBI Taxonomy" id="34168"/>
    <lineage>
        <taxon>Eukaryota</taxon>
        <taxon>Viridiplantae</taxon>
        <taxon>Streptophyta</taxon>
        <taxon>Embryophyta</taxon>
        <taxon>Tracheophyta</taxon>
        <taxon>Lycopodiopsida</taxon>
        <taxon>Lycopodiales</taxon>
        <taxon>Lycopodiaceae</taxon>
        <taxon>Lycopodioideae</taxon>
        <taxon>Diphasiastrum</taxon>
    </lineage>
</organism>